<keyword evidence="3 6" id="KW-0547">Nucleotide-binding</keyword>
<comment type="catalytic activity">
    <reaction evidence="6">
        <text>1D-myo-inositol 1,3,4,5,6-pentakisphosphate + ATP = 1D-myo-inositol hexakisphosphate + ADP + H(+)</text>
        <dbReference type="Rhea" id="RHEA:20313"/>
        <dbReference type="ChEBI" id="CHEBI:15378"/>
        <dbReference type="ChEBI" id="CHEBI:30616"/>
        <dbReference type="ChEBI" id="CHEBI:57733"/>
        <dbReference type="ChEBI" id="CHEBI:58130"/>
        <dbReference type="ChEBI" id="CHEBI:456216"/>
        <dbReference type="EC" id="2.7.1.158"/>
    </reaction>
</comment>
<dbReference type="Proteomes" id="UP000692954">
    <property type="component" value="Unassembled WGS sequence"/>
</dbReference>
<comment type="function">
    <text evidence="6">Phosphorylates Ins(1,3,4,5,6)P5 at position 2 to form Ins(1,2,3,4,5,6)P6 (InsP6 or phytate).</text>
</comment>
<dbReference type="EC" id="2.7.1.158" evidence="1 6"/>
<name>A0A8S1N7V9_9CILI</name>
<evidence type="ECO:0000256" key="6">
    <source>
        <dbReference type="RuleBase" id="RU364126"/>
    </source>
</evidence>
<evidence type="ECO:0000313" key="8">
    <source>
        <dbReference type="Proteomes" id="UP000692954"/>
    </source>
</evidence>
<proteinExistence type="predicted"/>
<comment type="caution">
    <text evidence="7">The sequence shown here is derived from an EMBL/GenBank/DDBJ whole genome shotgun (WGS) entry which is preliminary data.</text>
</comment>
<dbReference type="AlphaFoldDB" id="A0A8S1N7V9"/>
<dbReference type="OrthoDB" id="294329at2759"/>
<dbReference type="GO" id="GO:0005524">
    <property type="term" value="F:ATP binding"/>
    <property type="evidence" value="ECO:0007669"/>
    <property type="project" value="UniProtKB-KW"/>
</dbReference>
<evidence type="ECO:0000256" key="3">
    <source>
        <dbReference type="ARBA" id="ARBA00022741"/>
    </source>
</evidence>
<evidence type="ECO:0000256" key="2">
    <source>
        <dbReference type="ARBA" id="ARBA00022679"/>
    </source>
</evidence>
<dbReference type="PANTHER" id="PTHR14456">
    <property type="entry name" value="INOSITOL POLYPHOSPHATE KINASE 1"/>
    <property type="match status" value="1"/>
</dbReference>
<evidence type="ECO:0000313" key="7">
    <source>
        <dbReference type="EMBL" id="CAD8085305.1"/>
    </source>
</evidence>
<dbReference type="EMBL" id="CAJJDN010000048">
    <property type="protein sequence ID" value="CAD8085305.1"/>
    <property type="molecule type" value="Genomic_DNA"/>
</dbReference>
<gene>
    <name evidence="7" type="ORF">PSON_ATCC_30995.1.T0480090</name>
</gene>
<dbReference type="InterPro" id="IPR009286">
    <property type="entry name" value="Ins_P5_2-kin"/>
</dbReference>
<reference evidence="7" key="1">
    <citation type="submission" date="2021-01" db="EMBL/GenBank/DDBJ databases">
        <authorList>
            <consortium name="Genoscope - CEA"/>
            <person name="William W."/>
        </authorList>
    </citation>
    <scope>NUCLEOTIDE SEQUENCE</scope>
</reference>
<dbReference type="GO" id="GO:0035299">
    <property type="term" value="F:inositol-1,3,4,5,6-pentakisphosphate 2-kinase activity"/>
    <property type="evidence" value="ECO:0007669"/>
    <property type="project" value="UniProtKB-EC"/>
</dbReference>
<accession>A0A8S1N7V9</accession>
<protein>
    <recommendedName>
        <fullName evidence="1 6">Inositol-pentakisphosphate 2-kinase</fullName>
        <ecNumber evidence="1 6">2.7.1.158</ecNumber>
    </recommendedName>
</protein>
<keyword evidence="2 6" id="KW-0808">Transferase</keyword>
<dbReference type="Pfam" id="PF06090">
    <property type="entry name" value="Ins_P5_2-kin"/>
    <property type="match status" value="1"/>
</dbReference>
<evidence type="ECO:0000256" key="5">
    <source>
        <dbReference type="ARBA" id="ARBA00022840"/>
    </source>
</evidence>
<keyword evidence="4 6" id="KW-0418">Kinase</keyword>
<evidence type="ECO:0000256" key="4">
    <source>
        <dbReference type="ARBA" id="ARBA00022777"/>
    </source>
</evidence>
<evidence type="ECO:0000256" key="1">
    <source>
        <dbReference type="ARBA" id="ARBA00012023"/>
    </source>
</evidence>
<sequence>MDQFTILGQGAQHIVYQYIGNDSNLKDKVIRIRKPKDICEISNNLIIPFNDTDWTPLKKYFAKKQPYMVGDQQCQIMDNLFYNVVFAVEIKPKTFLPILSNKQENKDLCDPKNQRFFMMQLLKASKKLQQSGKNIYQSSKNEIDSLISKYDPRKFYNGKVENLFDAIIDLSDIPENNFRLFNQQQKQVPSIEQFNIEEIASIISETLLLEDLIQQLKGFFHMLQQMNLTVEETFEAYQQLKSKNLTTQQYKDIVNGKCQDSEVQKLVFKLLTFSSFQALSDLSIIGTFRREGSGKFVEVANQKLFYQYSIVDCDLKPLNKIEDYMQTIDELIKLRNYYDSLK</sequence>
<dbReference type="PANTHER" id="PTHR14456:SF2">
    <property type="entry name" value="INOSITOL-PENTAKISPHOSPHATE 2-KINASE"/>
    <property type="match status" value="1"/>
</dbReference>
<keyword evidence="8" id="KW-1185">Reference proteome</keyword>
<comment type="domain">
    <text evidence="6">The EXKPK motif is conserved in inositol-pentakisphosphate 2-kinases of both family 1 and 2.</text>
</comment>
<dbReference type="GO" id="GO:0005634">
    <property type="term" value="C:nucleus"/>
    <property type="evidence" value="ECO:0007669"/>
    <property type="project" value="TreeGrafter"/>
</dbReference>
<keyword evidence="5 6" id="KW-0067">ATP-binding</keyword>
<organism evidence="7 8">
    <name type="scientific">Paramecium sonneborni</name>
    <dbReference type="NCBI Taxonomy" id="65129"/>
    <lineage>
        <taxon>Eukaryota</taxon>
        <taxon>Sar</taxon>
        <taxon>Alveolata</taxon>
        <taxon>Ciliophora</taxon>
        <taxon>Intramacronucleata</taxon>
        <taxon>Oligohymenophorea</taxon>
        <taxon>Peniculida</taxon>
        <taxon>Parameciidae</taxon>
        <taxon>Paramecium</taxon>
    </lineage>
</organism>
<dbReference type="GO" id="GO:0032958">
    <property type="term" value="P:inositol phosphate biosynthetic process"/>
    <property type="evidence" value="ECO:0007669"/>
    <property type="project" value="TreeGrafter"/>
</dbReference>